<reference evidence="1 2" key="1">
    <citation type="submission" date="2021-03" db="EMBL/GenBank/DDBJ databases">
        <title>Paenibacillus artemisicola MWE-103 whole genome sequence.</title>
        <authorList>
            <person name="Ham Y.J."/>
        </authorList>
    </citation>
    <scope>NUCLEOTIDE SEQUENCE [LARGE SCALE GENOMIC DNA]</scope>
    <source>
        <strain evidence="1 2">MWE-103</strain>
    </source>
</reference>
<accession>A0ABS3WBV7</accession>
<name>A0ABS3WBV7_9BACL</name>
<evidence type="ECO:0000313" key="2">
    <source>
        <dbReference type="Proteomes" id="UP000670947"/>
    </source>
</evidence>
<evidence type="ECO:0000313" key="1">
    <source>
        <dbReference type="EMBL" id="MBO7745804.1"/>
    </source>
</evidence>
<dbReference type="RefSeq" id="WP_208848632.1">
    <property type="nucleotide sequence ID" value="NZ_JAGGDJ010000012.1"/>
</dbReference>
<proteinExistence type="predicted"/>
<organism evidence="1 2">
    <name type="scientific">Paenibacillus artemisiicola</name>
    <dbReference type="NCBI Taxonomy" id="1172618"/>
    <lineage>
        <taxon>Bacteria</taxon>
        <taxon>Bacillati</taxon>
        <taxon>Bacillota</taxon>
        <taxon>Bacilli</taxon>
        <taxon>Bacillales</taxon>
        <taxon>Paenibacillaceae</taxon>
        <taxon>Paenibacillus</taxon>
    </lineage>
</organism>
<dbReference type="EMBL" id="JAGGDJ010000012">
    <property type="protein sequence ID" value="MBO7745804.1"/>
    <property type="molecule type" value="Genomic_DNA"/>
</dbReference>
<dbReference type="Proteomes" id="UP000670947">
    <property type="component" value="Unassembled WGS sequence"/>
</dbReference>
<keyword evidence="2" id="KW-1185">Reference proteome</keyword>
<sequence>MELEKAWKISEFAKLIEGNHHNTINQWFIALEEKRIHYVNRILGEKVYDEKDLEIGRYISEGRAKKYNLQLIFDQLPDVFELRPFPLDWGTGEGGLVDLEAIRRQMEATFEEKFQKAQIEIRNEVVSAATQLLEEHRKSLPAPKSDEEIRLEKINEKMSRMRIEWKLEEKAIEEWSKLPENERMKRVGLFRKDEDLGKRSTFIRQYVQENMEAALKEEYGVN</sequence>
<comment type="caution">
    <text evidence="1">The sequence shown here is derived from an EMBL/GenBank/DDBJ whole genome shotgun (WGS) entry which is preliminary data.</text>
</comment>
<protein>
    <submittedName>
        <fullName evidence="1">MerR family transcriptional regulator</fullName>
    </submittedName>
</protein>
<gene>
    <name evidence="1" type="ORF">I8J29_16470</name>
</gene>